<dbReference type="PANTHER" id="PTHR46796:SF6">
    <property type="entry name" value="ARAC SUBFAMILY"/>
    <property type="match status" value="1"/>
</dbReference>
<proteinExistence type="predicted"/>
<dbReference type="Pfam" id="PF12833">
    <property type="entry name" value="HTH_18"/>
    <property type="match status" value="1"/>
</dbReference>
<dbReference type="InterPro" id="IPR018060">
    <property type="entry name" value="HTH_AraC"/>
</dbReference>
<accession>A0A2S6GPS9</accession>
<evidence type="ECO:0000256" key="1">
    <source>
        <dbReference type="ARBA" id="ARBA00023015"/>
    </source>
</evidence>
<dbReference type="PANTHER" id="PTHR46796">
    <property type="entry name" value="HTH-TYPE TRANSCRIPTIONAL ACTIVATOR RHAS-RELATED"/>
    <property type="match status" value="1"/>
</dbReference>
<organism evidence="5 6">
    <name type="scientific">Actinokineospora auranticolor</name>
    <dbReference type="NCBI Taxonomy" id="155976"/>
    <lineage>
        <taxon>Bacteria</taxon>
        <taxon>Bacillati</taxon>
        <taxon>Actinomycetota</taxon>
        <taxon>Actinomycetes</taxon>
        <taxon>Pseudonocardiales</taxon>
        <taxon>Pseudonocardiaceae</taxon>
        <taxon>Actinokineospora</taxon>
    </lineage>
</organism>
<dbReference type="InterPro" id="IPR009057">
    <property type="entry name" value="Homeodomain-like_sf"/>
</dbReference>
<evidence type="ECO:0000313" key="6">
    <source>
        <dbReference type="Proteomes" id="UP000239203"/>
    </source>
</evidence>
<dbReference type="Pfam" id="PF14525">
    <property type="entry name" value="AraC_binding_2"/>
    <property type="match status" value="1"/>
</dbReference>
<dbReference type="OrthoDB" id="9799345at2"/>
<dbReference type="InterPro" id="IPR050204">
    <property type="entry name" value="AraC_XylS_family_regulators"/>
</dbReference>
<dbReference type="GO" id="GO:0043565">
    <property type="term" value="F:sequence-specific DNA binding"/>
    <property type="evidence" value="ECO:0007669"/>
    <property type="project" value="InterPro"/>
</dbReference>
<dbReference type="SUPFAM" id="SSF46689">
    <property type="entry name" value="Homeodomain-like"/>
    <property type="match status" value="1"/>
</dbReference>
<feature type="domain" description="HTH araC/xylS-type" evidence="4">
    <location>
        <begin position="216"/>
        <end position="317"/>
    </location>
</feature>
<dbReference type="GO" id="GO:0003700">
    <property type="term" value="F:DNA-binding transcription factor activity"/>
    <property type="evidence" value="ECO:0007669"/>
    <property type="project" value="InterPro"/>
</dbReference>
<dbReference type="PROSITE" id="PS01124">
    <property type="entry name" value="HTH_ARAC_FAMILY_2"/>
    <property type="match status" value="1"/>
</dbReference>
<sequence length="332" mass="36558">MFSEFSTEEFAPEDRFDSWVELGARSLTPTFVRSPEEADFRATMRTLVLDELVVSALTFPSVQVSRPAKLIRRSDPEAYQVNLVLDGTARIGQADREAVLGGSEFTLYDTSRPLSARRSCPPGGSVLLVQVPRTRLPVPANLVSDLTAVPFSGRGGIGAAFARWLVDLTGRADEFTADDVPALASVTVDLLAATLAIPVRAERALTPESRRRALRMTIDEYVERHLAERALTPAAVAAAHHISLRGLQQLFAADGTSPADWIRRRRLERCRRDLGDPLLAGIPVHRVAARWGLVDPAHFSRNFRRAYGVTPAEYRAEAASRVSPRALREPTR</sequence>
<comment type="caution">
    <text evidence="5">The sequence shown here is derived from an EMBL/GenBank/DDBJ whole genome shotgun (WGS) entry which is preliminary data.</text>
</comment>
<reference evidence="5 6" key="1">
    <citation type="submission" date="2018-02" db="EMBL/GenBank/DDBJ databases">
        <title>Genomic Encyclopedia of Archaeal and Bacterial Type Strains, Phase II (KMG-II): from individual species to whole genera.</title>
        <authorList>
            <person name="Goeker M."/>
        </authorList>
    </citation>
    <scope>NUCLEOTIDE SEQUENCE [LARGE SCALE GENOMIC DNA]</scope>
    <source>
        <strain evidence="5 6">YU 961-1</strain>
    </source>
</reference>
<evidence type="ECO:0000256" key="2">
    <source>
        <dbReference type="ARBA" id="ARBA00023125"/>
    </source>
</evidence>
<dbReference type="InterPro" id="IPR035418">
    <property type="entry name" value="AraC-bd_2"/>
</dbReference>
<keyword evidence="6" id="KW-1185">Reference proteome</keyword>
<dbReference type="Gene3D" id="1.10.10.60">
    <property type="entry name" value="Homeodomain-like"/>
    <property type="match status" value="1"/>
</dbReference>
<evidence type="ECO:0000259" key="4">
    <source>
        <dbReference type="PROSITE" id="PS01124"/>
    </source>
</evidence>
<name>A0A2S6GPS9_9PSEU</name>
<dbReference type="RefSeq" id="WP_104479883.1">
    <property type="nucleotide sequence ID" value="NZ_CP154825.1"/>
</dbReference>
<keyword evidence="1" id="KW-0805">Transcription regulation</keyword>
<dbReference type="InterPro" id="IPR020449">
    <property type="entry name" value="Tscrpt_reg_AraC-type_HTH"/>
</dbReference>
<dbReference type="PRINTS" id="PR00032">
    <property type="entry name" value="HTHARAC"/>
</dbReference>
<keyword evidence="2 5" id="KW-0238">DNA-binding</keyword>
<protein>
    <submittedName>
        <fullName evidence="5">AraC-like DNA-binding protein</fullName>
    </submittedName>
</protein>
<dbReference type="Proteomes" id="UP000239203">
    <property type="component" value="Unassembled WGS sequence"/>
</dbReference>
<dbReference type="AlphaFoldDB" id="A0A2S6GPS9"/>
<dbReference type="EMBL" id="PTIX01000008">
    <property type="protein sequence ID" value="PPK67131.1"/>
    <property type="molecule type" value="Genomic_DNA"/>
</dbReference>
<evidence type="ECO:0000313" key="5">
    <source>
        <dbReference type="EMBL" id="PPK67131.1"/>
    </source>
</evidence>
<dbReference type="SMART" id="SM00342">
    <property type="entry name" value="HTH_ARAC"/>
    <property type="match status" value="1"/>
</dbReference>
<evidence type="ECO:0000256" key="3">
    <source>
        <dbReference type="ARBA" id="ARBA00023163"/>
    </source>
</evidence>
<keyword evidence="3" id="KW-0804">Transcription</keyword>
<gene>
    <name evidence="5" type="ORF">CLV40_108128</name>
</gene>